<dbReference type="PROSITE" id="PS51257">
    <property type="entry name" value="PROKAR_LIPOPROTEIN"/>
    <property type="match status" value="1"/>
</dbReference>
<dbReference type="Proteomes" id="UP000029227">
    <property type="component" value="Unassembled WGS sequence"/>
</dbReference>
<name>A0A090R7W9_9GAMM</name>
<dbReference type="eggNOG" id="COG1574">
    <property type="taxonomic scope" value="Bacteria"/>
</dbReference>
<sequence length="87" mass="9391">MVQGRKKAGWQVMAVLAGSMVLMGCGEAPAPSGKVGADEDAHGCKGSAGYTWCEKTNQCERPWELAEKEKFENTETAFNAYCSVKNN</sequence>
<dbReference type="RefSeq" id="WP_189595473.1">
    <property type="nucleotide sequence ID" value="NZ_BMYC01000017.1"/>
</dbReference>
<dbReference type="EMBL" id="BBMN01000002">
    <property type="protein sequence ID" value="GAL03722.1"/>
    <property type="molecule type" value="Genomic_DNA"/>
</dbReference>
<reference evidence="1 2" key="1">
    <citation type="journal article" date="2014" name="Genome Announc.">
        <title>Draft Genome Sequences of Two Vibrionaceae Species, Vibrio ponticus C121 and Photobacterium aphoticum C119, Isolated as Coral Reef Microbiota.</title>
        <authorList>
            <person name="Al-saari N."/>
            <person name="Meirelles P.M."/>
            <person name="Mino S."/>
            <person name="Suda W."/>
            <person name="Oshima K."/>
            <person name="Hattori M."/>
            <person name="Ohkuma M."/>
            <person name="Thompson F.L."/>
            <person name="Gomez-Gil B."/>
            <person name="Sawabe T."/>
            <person name="Sawabe T."/>
        </authorList>
    </citation>
    <scope>NUCLEOTIDE SEQUENCE [LARGE SCALE GENOMIC DNA]</scope>
    <source>
        <strain evidence="1 2">JCM 19237</strain>
    </source>
</reference>
<comment type="caution">
    <text evidence="1">The sequence shown here is derived from an EMBL/GenBank/DDBJ whole genome shotgun (WGS) entry which is preliminary data.</text>
</comment>
<evidence type="ECO:0000313" key="1">
    <source>
        <dbReference type="EMBL" id="GAL03722.1"/>
    </source>
</evidence>
<proteinExistence type="predicted"/>
<accession>A0A090R7W9</accession>
<protein>
    <submittedName>
        <fullName evidence="1">Subtilisin-like serine proteases</fullName>
    </submittedName>
</protein>
<evidence type="ECO:0000313" key="2">
    <source>
        <dbReference type="Proteomes" id="UP000029227"/>
    </source>
</evidence>
<dbReference type="GO" id="GO:0006508">
    <property type="term" value="P:proteolysis"/>
    <property type="evidence" value="ECO:0007669"/>
    <property type="project" value="UniProtKB-KW"/>
</dbReference>
<dbReference type="AlphaFoldDB" id="A0A090R7W9"/>
<dbReference type="GO" id="GO:0008233">
    <property type="term" value="F:peptidase activity"/>
    <property type="evidence" value="ECO:0007669"/>
    <property type="project" value="UniProtKB-KW"/>
</dbReference>
<organism evidence="1 2">
    <name type="scientific">Photobacterium aphoticum</name>
    <dbReference type="NCBI Taxonomy" id="754436"/>
    <lineage>
        <taxon>Bacteria</taxon>
        <taxon>Pseudomonadati</taxon>
        <taxon>Pseudomonadota</taxon>
        <taxon>Gammaproteobacteria</taxon>
        <taxon>Vibrionales</taxon>
        <taxon>Vibrionaceae</taxon>
        <taxon>Photobacterium</taxon>
    </lineage>
</organism>
<gene>
    <name evidence="1" type="ORF">JCM19237_6616</name>
</gene>
<keyword evidence="1" id="KW-0645">Protease</keyword>
<dbReference type="STRING" id="754436.JCM19237_6616"/>
<keyword evidence="1" id="KW-0378">Hydrolase</keyword>